<reference evidence="1" key="1">
    <citation type="submission" date="2016-07" db="EMBL/GenBank/DDBJ databases">
        <authorList>
            <person name="Bretaudeau A."/>
        </authorList>
    </citation>
    <scope>NUCLEOTIDE SEQUENCE</scope>
    <source>
        <strain evidence="1">Rice</strain>
        <tissue evidence="1">Whole body</tissue>
    </source>
</reference>
<accession>A0A2H1VFF4</accession>
<proteinExistence type="predicted"/>
<evidence type="ECO:0000313" key="1">
    <source>
        <dbReference type="EMBL" id="SOQ39590.1"/>
    </source>
</evidence>
<gene>
    <name evidence="1" type="ORF">SFRICE_019970</name>
</gene>
<sequence length="22" mass="2585">MWPLLTKVLFSQETKLLHTVLS</sequence>
<dbReference type="AlphaFoldDB" id="A0A2H1VFF4"/>
<protein>
    <submittedName>
        <fullName evidence="1">SFRICE_019970</fullName>
    </submittedName>
</protein>
<dbReference type="EMBL" id="ODYU01002295">
    <property type="protein sequence ID" value="SOQ39590.1"/>
    <property type="molecule type" value="Genomic_DNA"/>
</dbReference>
<name>A0A2H1VFF4_SPOFR</name>
<organism evidence="1">
    <name type="scientific">Spodoptera frugiperda</name>
    <name type="common">Fall armyworm</name>
    <dbReference type="NCBI Taxonomy" id="7108"/>
    <lineage>
        <taxon>Eukaryota</taxon>
        <taxon>Metazoa</taxon>
        <taxon>Ecdysozoa</taxon>
        <taxon>Arthropoda</taxon>
        <taxon>Hexapoda</taxon>
        <taxon>Insecta</taxon>
        <taxon>Pterygota</taxon>
        <taxon>Neoptera</taxon>
        <taxon>Endopterygota</taxon>
        <taxon>Lepidoptera</taxon>
        <taxon>Glossata</taxon>
        <taxon>Ditrysia</taxon>
        <taxon>Noctuoidea</taxon>
        <taxon>Noctuidae</taxon>
        <taxon>Amphipyrinae</taxon>
        <taxon>Spodoptera</taxon>
    </lineage>
</organism>